<name>A0ACC5R7X0_9HYPH</name>
<dbReference type="EMBL" id="JAENHL010000007">
    <property type="protein sequence ID" value="MBK1868668.1"/>
    <property type="molecule type" value="Genomic_DNA"/>
</dbReference>
<protein>
    <submittedName>
        <fullName evidence="1">Uncharacterized protein</fullName>
    </submittedName>
</protein>
<proteinExistence type="predicted"/>
<keyword evidence="2" id="KW-1185">Reference proteome</keyword>
<dbReference type="Proteomes" id="UP000616151">
    <property type="component" value="Unassembled WGS sequence"/>
</dbReference>
<gene>
    <name evidence="1" type="ORF">JHL16_20095</name>
</gene>
<sequence length="309" mass="33505">MKLSSPLLLALTALLTSVFLLAGSGEAATKKKQKQPEPEQSVYDQPLRVVVVRNIIGNCEPLCPQWISAEGQITARSPAVFRKALAKIGDQKLPVVITSPGGDLDAALAIGDMIRKRGLDVAVGGTHFGGCAPFQKSCKLPKEQKGIYRGFVVTQQGFCVSACPMILAAGAHRFGGPENYIGVHKISRVITREKVRYLERYLIVNGKKKVVSRKIVSRKPMKSQISTKLDKRLEKKLVAYLKKMGVEPKLLALFDRAPPSSMYRLMGDELRTTKLVTDSTPSADLALVGRCLAAPPAANCVAVKETAKP</sequence>
<organism evidence="1 2">
    <name type="scientific">Taklimakanibacter albus</name>
    <dbReference type="NCBI Taxonomy" id="2800327"/>
    <lineage>
        <taxon>Bacteria</taxon>
        <taxon>Pseudomonadati</taxon>
        <taxon>Pseudomonadota</taxon>
        <taxon>Alphaproteobacteria</taxon>
        <taxon>Hyphomicrobiales</taxon>
        <taxon>Aestuariivirgaceae</taxon>
        <taxon>Taklimakanibacter</taxon>
    </lineage>
</organism>
<evidence type="ECO:0000313" key="2">
    <source>
        <dbReference type="Proteomes" id="UP000616151"/>
    </source>
</evidence>
<comment type="caution">
    <text evidence="1">The sequence shown here is derived from an EMBL/GenBank/DDBJ whole genome shotgun (WGS) entry which is preliminary data.</text>
</comment>
<accession>A0ACC5R7X0</accession>
<evidence type="ECO:0000313" key="1">
    <source>
        <dbReference type="EMBL" id="MBK1868668.1"/>
    </source>
</evidence>
<reference evidence="1" key="1">
    <citation type="submission" date="2021-01" db="EMBL/GenBank/DDBJ databases">
        <authorList>
            <person name="Sun Q."/>
        </authorList>
    </citation>
    <scope>NUCLEOTIDE SEQUENCE</scope>
    <source>
        <strain evidence="1">YIM B02566</strain>
    </source>
</reference>